<dbReference type="Proteomes" id="UP000325577">
    <property type="component" value="Linkage Group LG7"/>
</dbReference>
<dbReference type="PANTHER" id="PTHR34941:SF1">
    <property type="entry name" value="DEHYDRIN HIRD11"/>
    <property type="match status" value="1"/>
</dbReference>
<evidence type="ECO:0000256" key="1">
    <source>
        <dbReference type="SAM" id="MobiDB-lite"/>
    </source>
</evidence>
<proteinExistence type="predicted"/>
<feature type="compositionally biased region" description="Basic and acidic residues" evidence="1">
    <location>
        <begin position="16"/>
        <end position="25"/>
    </location>
</feature>
<feature type="compositionally biased region" description="Basic and acidic residues" evidence="1">
    <location>
        <begin position="62"/>
        <end position="81"/>
    </location>
</feature>
<accession>A0A5J4ZMS8</accession>
<organism evidence="2 3">
    <name type="scientific">Nyssa sinensis</name>
    <dbReference type="NCBI Taxonomy" id="561372"/>
    <lineage>
        <taxon>Eukaryota</taxon>
        <taxon>Viridiplantae</taxon>
        <taxon>Streptophyta</taxon>
        <taxon>Embryophyta</taxon>
        <taxon>Tracheophyta</taxon>
        <taxon>Spermatophyta</taxon>
        <taxon>Magnoliopsida</taxon>
        <taxon>eudicotyledons</taxon>
        <taxon>Gunneridae</taxon>
        <taxon>Pentapetalae</taxon>
        <taxon>asterids</taxon>
        <taxon>Cornales</taxon>
        <taxon>Nyssaceae</taxon>
        <taxon>Nyssa</taxon>
    </lineage>
</organism>
<dbReference type="EMBL" id="CM018050">
    <property type="protein sequence ID" value="KAA8518381.1"/>
    <property type="molecule type" value="Genomic_DNA"/>
</dbReference>
<reference evidence="2 3" key="1">
    <citation type="submission" date="2019-09" db="EMBL/GenBank/DDBJ databases">
        <title>A chromosome-level genome assembly of the Chinese tupelo Nyssa sinensis.</title>
        <authorList>
            <person name="Yang X."/>
            <person name="Kang M."/>
            <person name="Yang Y."/>
            <person name="Xiong H."/>
            <person name="Wang M."/>
            <person name="Zhang Z."/>
            <person name="Wang Z."/>
            <person name="Wu H."/>
            <person name="Ma T."/>
            <person name="Liu J."/>
            <person name="Xi Z."/>
        </authorList>
    </citation>
    <scope>NUCLEOTIDE SEQUENCE [LARGE SCALE GENOMIC DNA]</scope>
    <source>
        <strain evidence="2">J267</strain>
        <tissue evidence="2">Leaf</tissue>
    </source>
</reference>
<evidence type="ECO:0008006" key="4">
    <source>
        <dbReference type="Google" id="ProtNLM"/>
    </source>
</evidence>
<evidence type="ECO:0000313" key="3">
    <source>
        <dbReference type="Proteomes" id="UP000325577"/>
    </source>
</evidence>
<protein>
    <recommendedName>
        <fullName evidence="4">Dehydrin</fullName>
    </recommendedName>
</protein>
<dbReference type="PANTHER" id="PTHR34941">
    <property type="entry name" value="DEHYDRIN HIRD11"/>
    <property type="match status" value="1"/>
</dbReference>
<feature type="region of interest" description="Disordered" evidence="1">
    <location>
        <begin position="1"/>
        <end position="81"/>
    </location>
</feature>
<evidence type="ECO:0000313" key="2">
    <source>
        <dbReference type="EMBL" id="KAA8518381.1"/>
    </source>
</evidence>
<dbReference type="GO" id="GO:0046872">
    <property type="term" value="F:metal ion binding"/>
    <property type="evidence" value="ECO:0007669"/>
    <property type="project" value="InterPro"/>
</dbReference>
<name>A0A5J4ZMS8_9ASTE</name>
<dbReference type="OrthoDB" id="1927892at2759"/>
<dbReference type="InterPro" id="IPR039285">
    <property type="entry name" value="HIRD11-like"/>
</dbReference>
<gene>
    <name evidence="2" type="ORF">F0562_015736</name>
</gene>
<keyword evidence="3" id="KW-1185">Reference proteome</keyword>
<sequence length="115" mass="13024">MAGIMNKIGETLNIGGDKKKDERKPGYPGDQNKPECHVEHKQEQHGERKEGGFMDNIKGKIHGGEQQEQRGECKPAERKEGGFMDNIKGKIHGAVTAIRSFHFSNPYRWTKEEGY</sequence>
<dbReference type="AlphaFoldDB" id="A0A5J4ZMS8"/>
<feature type="compositionally biased region" description="Basic and acidic residues" evidence="1">
    <location>
        <begin position="32"/>
        <end position="52"/>
    </location>
</feature>